<feature type="transmembrane region" description="Helical" evidence="1">
    <location>
        <begin position="419"/>
        <end position="438"/>
    </location>
</feature>
<dbReference type="Pfam" id="PF13347">
    <property type="entry name" value="MFS_2"/>
    <property type="match status" value="1"/>
</dbReference>
<protein>
    <submittedName>
        <fullName evidence="2">MFS transporter</fullName>
    </submittedName>
</protein>
<feature type="transmembrane region" description="Helical" evidence="1">
    <location>
        <begin position="378"/>
        <end position="399"/>
    </location>
</feature>
<feature type="transmembrane region" description="Helical" evidence="1">
    <location>
        <begin position="40"/>
        <end position="59"/>
    </location>
</feature>
<dbReference type="Proteomes" id="UP000602647">
    <property type="component" value="Unassembled WGS sequence"/>
</dbReference>
<keyword evidence="3" id="KW-1185">Reference proteome</keyword>
<keyword evidence="1" id="KW-1133">Transmembrane helix</keyword>
<feature type="transmembrane region" description="Helical" evidence="1">
    <location>
        <begin position="276"/>
        <end position="294"/>
    </location>
</feature>
<gene>
    <name evidence="2" type="ORF">H9L42_08615</name>
</gene>
<keyword evidence="1" id="KW-0812">Transmembrane</keyword>
<dbReference type="EMBL" id="JACRYT010000007">
    <property type="protein sequence ID" value="MBC6679889.1"/>
    <property type="molecule type" value="Genomic_DNA"/>
</dbReference>
<feature type="transmembrane region" description="Helical" evidence="1">
    <location>
        <begin position="242"/>
        <end position="264"/>
    </location>
</feature>
<name>A0A923SS14_9FIRM</name>
<sequence>MEKLTFRSKIGYASAAFGDAAAYALINTFLMFFLTTVAKIPPAAAGAITIAGALWNTLINPIAGYLSDNAATKWGRRRPFMFLMAVPMAAALYMLFTAVDLIPQIRPFYYAAILLIFWTAYTSFFVPFLALGAEYTQDYNERTELRSYASIFNMTGNLAGMVLPSIFVAFLCERGFSQSGAWSVTGGVVGVCAMLSIWITVKAAKSKDRPAPEGERYGLPRFKLRQIFGEYGQVLKLKPVKYLLFTSLFALICNSLFAADLVYYFTYNHGLSAGQISGMFLYRTIVCVLLILIVKKVSRLTDKRTTLLLVFAVGAVSVTIARFIGVEGSLQLHIFIFFVAISTSLYWQLMPSIIYDVCEYDELESGKKRQGTIVSLQGLVEALATGIGVQLLGVILQIGGFDGSAEVQMERALQWVENSVTIVPACFLVLAFCALYRYPITKKRFEEIQRQLEEKKKKEAAAAQED</sequence>
<dbReference type="InterPro" id="IPR039672">
    <property type="entry name" value="MFS_2"/>
</dbReference>
<feature type="transmembrane region" description="Helical" evidence="1">
    <location>
        <begin position="306"/>
        <end position="324"/>
    </location>
</feature>
<dbReference type="PANTHER" id="PTHR11328:SF28">
    <property type="entry name" value="MAJOR FACILITATOR SUPERFAMILY DOMAIN-CONTAINING PROTEIN 12"/>
    <property type="match status" value="1"/>
</dbReference>
<dbReference type="GO" id="GO:0015293">
    <property type="term" value="F:symporter activity"/>
    <property type="evidence" value="ECO:0007669"/>
    <property type="project" value="InterPro"/>
</dbReference>
<dbReference type="GO" id="GO:0008643">
    <property type="term" value="P:carbohydrate transport"/>
    <property type="evidence" value="ECO:0007669"/>
    <property type="project" value="InterPro"/>
</dbReference>
<dbReference type="SUPFAM" id="SSF103473">
    <property type="entry name" value="MFS general substrate transporter"/>
    <property type="match status" value="1"/>
</dbReference>
<dbReference type="AlphaFoldDB" id="A0A923SS14"/>
<dbReference type="GO" id="GO:0005886">
    <property type="term" value="C:plasma membrane"/>
    <property type="evidence" value="ECO:0007669"/>
    <property type="project" value="TreeGrafter"/>
</dbReference>
<feature type="transmembrane region" description="Helical" evidence="1">
    <location>
        <begin position="108"/>
        <end position="131"/>
    </location>
</feature>
<feature type="transmembrane region" description="Helical" evidence="1">
    <location>
        <begin position="80"/>
        <end position="102"/>
    </location>
</feature>
<comment type="caution">
    <text evidence="2">The sequence shown here is derived from an EMBL/GenBank/DDBJ whole genome shotgun (WGS) entry which is preliminary data.</text>
</comment>
<accession>A0A923SS14</accession>
<organism evidence="2 3">
    <name type="scientific">Zhenpiania hominis</name>
    <dbReference type="NCBI Taxonomy" id="2763644"/>
    <lineage>
        <taxon>Bacteria</taxon>
        <taxon>Bacillati</taxon>
        <taxon>Bacillota</taxon>
        <taxon>Clostridia</taxon>
        <taxon>Peptostreptococcales</taxon>
        <taxon>Anaerovoracaceae</taxon>
        <taxon>Zhenpiania</taxon>
    </lineage>
</organism>
<evidence type="ECO:0000313" key="2">
    <source>
        <dbReference type="EMBL" id="MBC6679889.1"/>
    </source>
</evidence>
<dbReference type="RefSeq" id="WP_187302988.1">
    <property type="nucleotide sequence ID" value="NZ_JACRYT010000007.1"/>
</dbReference>
<feature type="transmembrane region" description="Helical" evidence="1">
    <location>
        <begin position="182"/>
        <end position="201"/>
    </location>
</feature>
<evidence type="ECO:0000256" key="1">
    <source>
        <dbReference type="SAM" id="Phobius"/>
    </source>
</evidence>
<reference evidence="2" key="1">
    <citation type="submission" date="2020-08" db="EMBL/GenBank/DDBJ databases">
        <title>Genome public.</title>
        <authorList>
            <person name="Liu C."/>
            <person name="Sun Q."/>
        </authorList>
    </citation>
    <scope>NUCLEOTIDE SEQUENCE</scope>
    <source>
        <strain evidence="2">BX12</strain>
    </source>
</reference>
<feature type="transmembrane region" description="Helical" evidence="1">
    <location>
        <begin position="151"/>
        <end position="170"/>
    </location>
</feature>
<dbReference type="PANTHER" id="PTHR11328">
    <property type="entry name" value="MAJOR FACILITATOR SUPERFAMILY DOMAIN-CONTAINING PROTEIN"/>
    <property type="match status" value="1"/>
</dbReference>
<dbReference type="InterPro" id="IPR036259">
    <property type="entry name" value="MFS_trans_sf"/>
</dbReference>
<dbReference type="Gene3D" id="1.20.1250.20">
    <property type="entry name" value="MFS general substrate transporter like domains"/>
    <property type="match status" value="2"/>
</dbReference>
<proteinExistence type="predicted"/>
<feature type="transmembrane region" description="Helical" evidence="1">
    <location>
        <begin position="12"/>
        <end position="34"/>
    </location>
</feature>
<keyword evidence="1" id="KW-0472">Membrane</keyword>
<feature type="transmembrane region" description="Helical" evidence="1">
    <location>
        <begin position="330"/>
        <end position="347"/>
    </location>
</feature>
<evidence type="ECO:0000313" key="3">
    <source>
        <dbReference type="Proteomes" id="UP000602647"/>
    </source>
</evidence>